<dbReference type="Proteomes" id="UP000276834">
    <property type="component" value="Unassembled WGS sequence"/>
</dbReference>
<sequence>MGPGGMNVNGGTSDGGFCWGQLQQNWDELLWRSRSWLVEVGPGWMNFTGGGSWWDELLWRSWWRWVGPGRIKFRSNFSTEADGDGIPVEILVDMRSGWRWDPSGDPDGDPGGDEILVEIPVEMRSGWRWDPSGGEIPVRSRWSGDEILVEVRSGGDEILVSPLLSRAAPAEALLVTLAGPHPVRNPWMTPG</sequence>
<dbReference type="EMBL" id="QUSF01016439">
    <property type="protein sequence ID" value="RLV61830.1"/>
    <property type="molecule type" value="Genomic_DNA"/>
</dbReference>
<reference evidence="1 2" key="1">
    <citation type="journal article" date="2018" name="Proc. R. Soc. B">
        <title>A non-coding region near Follistatin controls head colour polymorphism in the Gouldian finch.</title>
        <authorList>
            <person name="Toomey M.B."/>
            <person name="Marques C.I."/>
            <person name="Andrade P."/>
            <person name="Araujo P.M."/>
            <person name="Sabatino S."/>
            <person name="Gazda M.A."/>
            <person name="Afonso S."/>
            <person name="Lopes R.J."/>
            <person name="Corbo J.C."/>
            <person name="Carneiro M."/>
        </authorList>
    </citation>
    <scope>NUCLEOTIDE SEQUENCE [LARGE SCALE GENOMIC DNA]</scope>
    <source>
        <strain evidence="1">Red01</strain>
        <tissue evidence="1">Muscle</tissue>
    </source>
</reference>
<evidence type="ECO:0000313" key="2">
    <source>
        <dbReference type="Proteomes" id="UP000276834"/>
    </source>
</evidence>
<evidence type="ECO:0000313" key="1">
    <source>
        <dbReference type="EMBL" id="RLV61830.1"/>
    </source>
</evidence>
<comment type="caution">
    <text evidence="1">The sequence shown here is derived from an EMBL/GenBank/DDBJ whole genome shotgun (WGS) entry which is preliminary data.</text>
</comment>
<dbReference type="AlphaFoldDB" id="A0A3L8Q2V3"/>
<accession>A0A3L8Q2V3</accession>
<keyword evidence="2" id="KW-1185">Reference proteome</keyword>
<feature type="non-terminal residue" evidence="1">
    <location>
        <position position="191"/>
    </location>
</feature>
<organism evidence="1 2">
    <name type="scientific">Chloebia gouldiae</name>
    <name type="common">Gouldian finch</name>
    <name type="synonym">Erythrura gouldiae</name>
    <dbReference type="NCBI Taxonomy" id="44316"/>
    <lineage>
        <taxon>Eukaryota</taxon>
        <taxon>Metazoa</taxon>
        <taxon>Chordata</taxon>
        <taxon>Craniata</taxon>
        <taxon>Vertebrata</taxon>
        <taxon>Euteleostomi</taxon>
        <taxon>Archelosauria</taxon>
        <taxon>Archosauria</taxon>
        <taxon>Dinosauria</taxon>
        <taxon>Saurischia</taxon>
        <taxon>Theropoda</taxon>
        <taxon>Coelurosauria</taxon>
        <taxon>Aves</taxon>
        <taxon>Neognathae</taxon>
        <taxon>Neoaves</taxon>
        <taxon>Telluraves</taxon>
        <taxon>Australaves</taxon>
        <taxon>Passeriformes</taxon>
        <taxon>Passeroidea</taxon>
        <taxon>Passeridae</taxon>
        <taxon>Chloebia</taxon>
    </lineage>
</organism>
<gene>
    <name evidence="1" type="ORF">DV515_00019990</name>
</gene>
<protein>
    <submittedName>
        <fullName evidence="1">Uncharacterized protein</fullName>
    </submittedName>
</protein>
<proteinExistence type="predicted"/>
<name>A0A3L8Q2V3_CHLGU</name>